<evidence type="ECO:0000313" key="2">
    <source>
        <dbReference type="Proteomes" id="UP000178042"/>
    </source>
</evidence>
<proteinExistence type="predicted"/>
<comment type="caution">
    <text evidence="1">The sequence shown here is derived from an EMBL/GenBank/DDBJ whole genome shotgun (WGS) entry which is preliminary data.</text>
</comment>
<dbReference type="Proteomes" id="UP000178042">
    <property type="component" value="Unassembled WGS sequence"/>
</dbReference>
<sequence>MTNAVIIKRLAVLEREVQTIKSQMRRVAIVPAKDAKKLSPGLRIALREIKEGKEIGPFNSVEEFMAGVK</sequence>
<name>A0A1F6DBP7_9BACT</name>
<gene>
    <name evidence="1" type="ORF">A3C86_03365</name>
</gene>
<dbReference type="AlphaFoldDB" id="A0A1F6DBP7"/>
<reference evidence="1 2" key="1">
    <citation type="journal article" date="2016" name="Nat. Commun.">
        <title>Thousands of microbial genomes shed light on interconnected biogeochemical processes in an aquifer system.</title>
        <authorList>
            <person name="Anantharaman K."/>
            <person name="Brown C.T."/>
            <person name="Hug L.A."/>
            <person name="Sharon I."/>
            <person name="Castelle C.J."/>
            <person name="Probst A.J."/>
            <person name="Thomas B.C."/>
            <person name="Singh A."/>
            <person name="Wilkins M.J."/>
            <person name="Karaoz U."/>
            <person name="Brodie E.L."/>
            <person name="Williams K.H."/>
            <person name="Hubbard S.S."/>
            <person name="Banfield J.F."/>
        </authorList>
    </citation>
    <scope>NUCLEOTIDE SEQUENCE [LARGE SCALE GENOMIC DNA]</scope>
</reference>
<accession>A0A1F6DBP7</accession>
<dbReference type="EMBL" id="MFLD01000035">
    <property type="protein sequence ID" value="OGG58781.1"/>
    <property type="molecule type" value="Genomic_DNA"/>
</dbReference>
<protein>
    <submittedName>
        <fullName evidence="1">Uncharacterized protein</fullName>
    </submittedName>
</protein>
<organism evidence="1 2">
    <name type="scientific">Candidatus Kaiserbacteria bacterium RIFCSPHIGHO2_02_FULL_49_16</name>
    <dbReference type="NCBI Taxonomy" id="1798490"/>
    <lineage>
        <taxon>Bacteria</taxon>
        <taxon>Candidatus Kaiseribacteriota</taxon>
    </lineage>
</organism>
<evidence type="ECO:0000313" key="1">
    <source>
        <dbReference type="EMBL" id="OGG58781.1"/>
    </source>
</evidence>